<dbReference type="GO" id="GO:0008270">
    <property type="term" value="F:zinc ion binding"/>
    <property type="evidence" value="ECO:0007669"/>
    <property type="project" value="UniProtKB-KW"/>
</dbReference>
<dbReference type="CDD" id="cd02249">
    <property type="entry name" value="ZZ"/>
    <property type="match status" value="1"/>
</dbReference>
<dbReference type="PANTHER" id="PTHR20930:SF0">
    <property type="entry name" value="PROTEIN ILRUN"/>
    <property type="match status" value="1"/>
</dbReference>
<evidence type="ECO:0000256" key="4">
    <source>
        <dbReference type="PROSITE-ProRule" id="PRU00228"/>
    </source>
</evidence>
<evidence type="ECO:0000256" key="3">
    <source>
        <dbReference type="ARBA" id="ARBA00022833"/>
    </source>
</evidence>
<feature type="compositionally biased region" description="Basic and acidic residues" evidence="6">
    <location>
        <begin position="409"/>
        <end position="425"/>
    </location>
</feature>
<dbReference type="Gene3D" id="3.10.20.90">
    <property type="entry name" value="Phosphatidylinositol 3-kinase Catalytic Subunit, Chain A, domain 1"/>
    <property type="match status" value="1"/>
</dbReference>
<evidence type="ECO:0000256" key="5">
    <source>
        <dbReference type="SAM" id="Coils"/>
    </source>
</evidence>
<feature type="coiled-coil region" evidence="5">
    <location>
        <begin position="195"/>
        <end position="222"/>
    </location>
</feature>
<proteinExistence type="predicted"/>
<dbReference type="Gene3D" id="3.30.60.90">
    <property type="match status" value="2"/>
</dbReference>
<feature type="domain" description="ZZ-type" evidence="7">
    <location>
        <begin position="22"/>
        <end position="72"/>
    </location>
</feature>
<feature type="compositionally biased region" description="Basic and acidic residues" evidence="6">
    <location>
        <begin position="538"/>
        <end position="554"/>
    </location>
</feature>
<keyword evidence="2 4" id="KW-0863">Zinc-finger</keyword>
<dbReference type="EMBL" id="HBFJ01000054">
    <property type="protein sequence ID" value="CAD8732893.1"/>
    <property type="molecule type" value="Transcribed_RNA"/>
</dbReference>
<dbReference type="PANTHER" id="PTHR20930">
    <property type="entry name" value="OVARIAN CARCINOMA ANTIGEN CA125-RELATED"/>
    <property type="match status" value="1"/>
</dbReference>
<evidence type="ECO:0000259" key="7">
    <source>
        <dbReference type="PROSITE" id="PS50135"/>
    </source>
</evidence>
<keyword evidence="3" id="KW-0862">Zinc</keyword>
<dbReference type="SUPFAM" id="SSF54277">
    <property type="entry name" value="CAD &amp; PB1 domains"/>
    <property type="match status" value="1"/>
</dbReference>
<feature type="compositionally biased region" description="Basic and acidic residues" evidence="6">
    <location>
        <begin position="510"/>
        <end position="520"/>
    </location>
</feature>
<evidence type="ECO:0000313" key="8">
    <source>
        <dbReference type="EMBL" id="CAD8732893.1"/>
    </source>
</evidence>
<dbReference type="Pfam" id="PF00569">
    <property type="entry name" value="ZZ"/>
    <property type="match status" value="2"/>
</dbReference>
<dbReference type="PROSITE" id="PS50135">
    <property type="entry name" value="ZF_ZZ_2"/>
    <property type="match status" value="1"/>
</dbReference>
<dbReference type="AlphaFoldDB" id="A0A7S0XNR0"/>
<feature type="compositionally biased region" description="Acidic residues" evidence="6">
    <location>
        <begin position="522"/>
        <end position="537"/>
    </location>
</feature>
<sequence length="620" mass="67905">MSVKEAAVMEVEVQNINGFKVHASHTCDGCNISPIVGKRFKSSDTANFDLCSKCFAAYDGDELFEEVLLARDRKSTKDYVLKIKTNDGPESTQIRRINVADVWGEDDKLSYAKLIAAASKFASIQEVDNAKAKVTYIDGDGDKITISTDGEFTDSFRQTIKPRKPFRVTVLFPTGDGVKTAPAAAAGPVKNPQKLFRIERQIAKKSNELEALKVKAKMASARPPVANGEQKPIGWMNAEKFDSSFFIHARHTCDGCSKSPIIGTRYRATNIPDFDFCATCFNKYEGEKTDFKPEALERDRKMQQRWLRKHLSNSRMCEIHSSPACEGFRRASKKGEAEQKSEEQNPVEAAIGFLKTMSPALAQSLKDVEIHVSPPCQGFSEAAKPKSEEQAPEEVTPAEASKPDEEEESIKTEHKSGSSDSKDDSFFSDADGNSIAEVIGKTLDVCVQAMEDAMLDDAVQKSSKDVADAAAAAAADAFSVASSIADALKNSDEFNSVTASAQTDAFAAKEAKDEGLKTEEQSNTEDDWSVVTDENEIVDSKKKDEEIKEEETDKSVTSVEPISAVVLAKWDTELKQLHELGFLDDRINTNALEQLEASHLGCGSDEVVTVNAAVEHILMN</sequence>
<keyword evidence="5" id="KW-0175">Coiled coil</keyword>
<feature type="region of interest" description="Disordered" evidence="6">
    <location>
        <begin position="510"/>
        <end position="555"/>
    </location>
</feature>
<keyword evidence="1" id="KW-0479">Metal-binding</keyword>
<evidence type="ECO:0000256" key="6">
    <source>
        <dbReference type="SAM" id="MobiDB-lite"/>
    </source>
</evidence>
<accession>A0A7S0XNR0</accession>
<evidence type="ECO:0000256" key="1">
    <source>
        <dbReference type="ARBA" id="ARBA00022723"/>
    </source>
</evidence>
<dbReference type="InterPro" id="IPR000433">
    <property type="entry name" value="Znf_ZZ"/>
</dbReference>
<dbReference type="SMART" id="SM00291">
    <property type="entry name" value="ZnF_ZZ"/>
    <property type="match status" value="2"/>
</dbReference>
<organism evidence="8">
    <name type="scientific">Skeletonema marinoi</name>
    <dbReference type="NCBI Taxonomy" id="267567"/>
    <lineage>
        <taxon>Eukaryota</taxon>
        <taxon>Sar</taxon>
        <taxon>Stramenopiles</taxon>
        <taxon>Ochrophyta</taxon>
        <taxon>Bacillariophyta</taxon>
        <taxon>Coscinodiscophyceae</taxon>
        <taxon>Thalassiosirophycidae</taxon>
        <taxon>Thalassiosirales</taxon>
        <taxon>Skeletonemataceae</taxon>
        <taxon>Skeletonema</taxon>
        <taxon>Skeletonema marinoi-dohrnii complex</taxon>
    </lineage>
</organism>
<protein>
    <recommendedName>
        <fullName evidence="7">ZZ-type domain-containing protein</fullName>
    </recommendedName>
</protein>
<gene>
    <name evidence="8" type="ORF">SMAR0319_LOCUS42</name>
</gene>
<dbReference type="InterPro" id="IPR043145">
    <property type="entry name" value="Znf_ZZ_sf"/>
</dbReference>
<name>A0A7S0XNR0_9STRA</name>
<feature type="region of interest" description="Disordered" evidence="6">
    <location>
        <begin position="376"/>
        <end position="430"/>
    </location>
</feature>
<dbReference type="SUPFAM" id="SSF57850">
    <property type="entry name" value="RING/U-box"/>
    <property type="match status" value="2"/>
</dbReference>
<evidence type="ECO:0000256" key="2">
    <source>
        <dbReference type="ARBA" id="ARBA00022771"/>
    </source>
</evidence>
<reference evidence="8" key="1">
    <citation type="submission" date="2021-01" db="EMBL/GenBank/DDBJ databases">
        <authorList>
            <person name="Corre E."/>
            <person name="Pelletier E."/>
            <person name="Niang G."/>
            <person name="Scheremetjew M."/>
            <person name="Finn R."/>
            <person name="Kale V."/>
            <person name="Holt S."/>
            <person name="Cochrane G."/>
            <person name="Meng A."/>
            <person name="Brown T."/>
            <person name="Cohen L."/>
        </authorList>
    </citation>
    <scope>NUCLEOTIDE SEQUENCE</scope>
    <source>
        <strain evidence="8">SM1012Hels-07</strain>
    </source>
</reference>